<protein>
    <submittedName>
        <fullName evidence="2">CobQ/CobB/MinD/ParA nucleotide binding domain protein</fullName>
    </submittedName>
</protein>
<dbReference type="PANTHER" id="PTHR13696">
    <property type="entry name" value="P-LOOP CONTAINING NUCLEOSIDE TRIPHOSPHATE HYDROLASE"/>
    <property type="match status" value="1"/>
</dbReference>
<organism evidence="2 3">
    <name type="scientific">Lyngbya aestuarii BL J</name>
    <dbReference type="NCBI Taxonomy" id="1348334"/>
    <lineage>
        <taxon>Bacteria</taxon>
        <taxon>Bacillati</taxon>
        <taxon>Cyanobacteriota</taxon>
        <taxon>Cyanophyceae</taxon>
        <taxon>Oscillatoriophycideae</taxon>
        <taxon>Oscillatoriales</taxon>
        <taxon>Microcoleaceae</taxon>
        <taxon>Lyngbya</taxon>
    </lineage>
</organism>
<dbReference type="PATRIC" id="fig|1348334.3.peg.5615"/>
<comment type="caution">
    <text evidence="2">The sequence shown here is derived from an EMBL/GenBank/DDBJ whole genome shotgun (WGS) entry which is preliminary data.</text>
</comment>
<sequence>MSDQDLKQALLHLPENASEAIVNSVFISKLLLALGFQQADQIPEFPTGQGSQAVDYAARKRIEDDTFIQTQTNPYLLIEVKGRDINLCEGSPQYGRTVKQLKNYCLAPNCKTVNWGIITNSQHIQLFRKHGKVVYPATLCLKLTPDNVTEILLKIRQKIEAPTKALTVAIYNNKGGVGKTTTTANLAAVLTLYGKKVLVIDFDPNQQDLTHSLGVEVGEQGFYACMENKRANIDDQVIQHHRVSLKNKRFVIDIIPSDQTFADKSENELRQELKIFRLRQILEPLKSRYDYILIDSSPNWRFVSTSAIYAADVVLIPTKHNNIFSLKNAAIAIQKYIPEVQEYRKDGGPIALPIFFNGEKITESQRTTVQNAIDRIIEQVRREFNLIPYFYPRYTKAQKNRYVFDLPSYAHISNAAFDQIPAAYKSKTARDYYLALAKEYFLQ</sequence>
<dbReference type="Proteomes" id="UP000017127">
    <property type="component" value="Unassembled WGS sequence"/>
</dbReference>
<dbReference type="Gene3D" id="3.40.50.300">
    <property type="entry name" value="P-loop containing nucleotide triphosphate hydrolases"/>
    <property type="match status" value="1"/>
</dbReference>
<gene>
    <name evidence="2" type="ORF">M595_5853</name>
</gene>
<evidence type="ECO:0000313" key="3">
    <source>
        <dbReference type="Proteomes" id="UP000017127"/>
    </source>
</evidence>
<dbReference type="InterPro" id="IPR025669">
    <property type="entry name" value="AAA_dom"/>
</dbReference>
<keyword evidence="3" id="KW-1185">Reference proteome</keyword>
<dbReference type="CDD" id="cd02042">
    <property type="entry name" value="ParAB_family"/>
    <property type="match status" value="1"/>
</dbReference>
<feature type="domain" description="AAA" evidence="1">
    <location>
        <begin position="167"/>
        <end position="342"/>
    </location>
</feature>
<dbReference type="AlphaFoldDB" id="U7Q8N6"/>
<name>U7Q8N6_9CYAN</name>
<proteinExistence type="predicted"/>
<dbReference type="OrthoDB" id="9815116at2"/>
<evidence type="ECO:0000313" key="2">
    <source>
        <dbReference type="EMBL" id="ERT04194.1"/>
    </source>
</evidence>
<dbReference type="InterPro" id="IPR027417">
    <property type="entry name" value="P-loop_NTPase"/>
</dbReference>
<dbReference type="SUPFAM" id="SSF52540">
    <property type="entry name" value="P-loop containing nucleoside triphosphate hydrolases"/>
    <property type="match status" value="1"/>
</dbReference>
<reference evidence="2 3" key="1">
    <citation type="journal article" date="2013" name="Front. Microbiol.">
        <title>Comparative genomic analyses of the cyanobacterium, Lyngbya aestuarii BL J, a powerful hydrogen producer.</title>
        <authorList>
            <person name="Kothari A."/>
            <person name="Vaughn M."/>
            <person name="Garcia-Pichel F."/>
        </authorList>
    </citation>
    <scope>NUCLEOTIDE SEQUENCE [LARGE SCALE GENOMIC DNA]</scope>
    <source>
        <strain evidence="2 3">BL J</strain>
    </source>
</reference>
<dbReference type="RefSeq" id="WP_023069525.1">
    <property type="nucleotide sequence ID" value="NZ_AUZM01000114.1"/>
</dbReference>
<dbReference type="PANTHER" id="PTHR13696:SF52">
    <property type="entry name" value="PARA FAMILY PROTEIN CT_582"/>
    <property type="match status" value="1"/>
</dbReference>
<evidence type="ECO:0000259" key="1">
    <source>
        <dbReference type="Pfam" id="PF13614"/>
    </source>
</evidence>
<accession>U7Q8N6</accession>
<dbReference type="InterPro" id="IPR050678">
    <property type="entry name" value="DNA_Partitioning_ATPase"/>
</dbReference>
<dbReference type="Pfam" id="PF13614">
    <property type="entry name" value="AAA_31"/>
    <property type="match status" value="1"/>
</dbReference>
<dbReference type="EMBL" id="AUZM01000114">
    <property type="protein sequence ID" value="ERT04194.1"/>
    <property type="molecule type" value="Genomic_DNA"/>
</dbReference>